<protein>
    <recommendedName>
        <fullName evidence="4">Pentatricopeptide repeat-containing protein</fullName>
    </recommendedName>
</protein>
<comment type="caution">
    <text evidence="2">The sequence shown here is derived from an EMBL/GenBank/DDBJ whole genome shotgun (WGS) entry which is preliminary data.</text>
</comment>
<reference evidence="2" key="1">
    <citation type="submission" date="2020-11" db="EMBL/GenBank/DDBJ databases">
        <authorList>
            <consortium name="DOE Joint Genome Institute"/>
            <person name="Ahrendt S."/>
            <person name="Riley R."/>
            <person name="Andreopoulos W."/>
            <person name="Labutti K."/>
            <person name="Pangilinan J."/>
            <person name="Ruiz-Duenas F.J."/>
            <person name="Barrasa J.M."/>
            <person name="Sanchez-Garcia M."/>
            <person name="Camarero S."/>
            <person name="Miyauchi S."/>
            <person name="Serrano A."/>
            <person name="Linde D."/>
            <person name="Babiker R."/>
            <person name="Drula E."/>
            <person name="Ayuso-Fernandez I."/>
            <person name="Pacheco R."/>
            <person name="Padilla G."/>
            <person name="Ferreira P."/>
            <person name="Barriuso J."/>
            <person name="Kellner H."/>
            <person name="Castanera R."/>
            <person name="Alfaro M."/>
            <person name="Ramirez L."/>
            <person name="Pisabarro A.G."/>
            <person name="Kuo A."/>
            <person name="Tritt A."/>
            <person name="Lipzen A."/>
            <person name="He G."/>
            <person name="Yan M."/>
            <person name="Ng V."/>
            <person name="Cullen D."/>
            <person name="Martin F."/>
            <person name="Rosso M.-N."/>
            <person name="Henrissat B."/>
            <person name="Hibbett D."/>
            <person name="Martinez A.T."/>
            <person name="Grigoriev I.V."/>
        </authorList>
    </citation>
    <scope>NUCLEOTIDE SEQUENCE</scope>
    <source>
        <strain evidence="2">CBS 247.69</strain>
    </source>
</reference>
<dbReference type="GO" id="GO:0003729">
    <property type="term" value="F:mRNA binding"/>
    <property type="evidence" value="ECO:0007669"/>
    <property type="project" value="TreeGrafter"/>
</dbReference>
<dbReference type="AlphaFoldDB" id="A0A9P5Y6N3"/>
<dbReference type="NCBIfam" id="TIGR00756">
    <property type="entry name" value="PPR"/>
    <property type="match status" value="2"/>
</dbReference>
<evidence type="ECO:0000256" key="1">
    <source>
        <dbReference type="PROSITE-ProRule" id="PRU00708"/>
    </source>
</evidence>
<sequence length="569" mass="64263">MLAHIQRDNPDDVIRLYRKFMDMIGDRDKKFVEDTAGSLEKQQHSFLAIDERSNTFNHPSGRVQLLLAVITACAAHVSFQKALEMCLVTPIRFHAYTTQAFTRKLDFNPSLQQRVRIFVKRLNTARLVARPPSLSKQITNLSTPKGFKVLQSLYQDIISGLSGAEAYIAADPSAITSTKPISMTEVGWTSFLVAFLKLNRRDLASKIWSDMAHFGVKPGISMWTALIDAYDSKRAVDESLAAWNMMLAQGLKPDGLTYRAMISTLFHGGRPEDAMKMFQTFRKELLLSCPAPHALSVYNTVLHGLLYAGHPGEADVVLRSMEVKGPTPDVVSYNTFLAYHGRRGDFKALAVVVTKMASMKLTGDVFSFSTILSALLKVGREDAPEMMLGIMEKQGVRPNVATYTAIIDHQMRERQEKNLQAAVRMLGRMEQDAELHPNEVTYTSILAGLYRGQWLPVEKAEEWRVDIVDRMKKRGIQFTLPTYHILIKACLEYPHSDGLNGALMYYRDMVERKVPLVNTTWYILFAGLLQRGEWKIADELIEDMFETDLQPTGALLELVSKIKGRRIVH</sequence>
<dbReference type="OrthoDB" id="185373at2759"/>
<dbReference type="Pfam" id="PF13812">
    <property type="entry name" value="PPR_3"/>
    <property type="match status" value="2"/>
</dbReference>
<organism evidence="2 3">
    <name type="scientific">Collybia nuda</name>
    <dbReference type="NCBI Taxonomy" id="64659"/>
    <lineage>
        <taxon>Eukaryota</taxon>
        <taxon>Fungi</taxon>
        <taxon>Dikarya</taxon>
        <taxon>Basidiomycota</taxon>
        <taxon>Agaricomycotina</taxon>
        <taxon>Agaricomycetes</taxon>
        <taxon>Agaricomycetidae</taxon>
        <taxon>Agaricales</taxon>
        <taxon>Tricholomatineae</taxon>
        <taxon>Clitocybaceae</taxon>
        <taxon>Collybia</taxon>
    </lineage>
</organism>
<dbReference type="Gene3D" id="1.25.40.10">
    <property type="entry name" value="Tetratricopeptide repeat domain"/>
    <property type="match status" value="3"/>
</dbReference>
<accession>A0A9P5Y6N3</accession>
<feature type="repeat" description="PPR" evidence="1">
    <location>
        <begin position="294"/>
        <end position="328"/>
    </location>
</feature>
<name>A0A9P5Y6N3_9AGAR</name>
<evidence type="ECO:0000313" key="3">
    <source>
        <dbReference type="Proteomes" id="UP000807353"/>
    </source>
</evidence>
<dbReference type="PROSITE" id="PS51375">
    <property type="entry name" value="PPR"/>
    <property type="match status" value="4"/>
</dbReference>
<dbReference type="GO" id="GO:0007005">
    <property type="term" value="P:mitochondrion organization"/>
    <property type="evidence" value="ECO:0007669"/>
    <property type="project" value="TreeGrafter"/>
</dbReference>
<dbReference type="Proteomes" id="UP000807353">
    <property type="component" value="Unassembled WGS sequence"/>
</dbReference>
<dbReference type="PANTHER" id="PTHR47934:SF6">
    <property type="entry name" value="MITOCHONDRIAL GROUP I INTRON SPLICING FACTOR CCM1-RELATED"/>
    <property type="match status" value="1"/>
</dbReference>
<dbReference type="GO" id="GO:0005739">
    <property type="term" value="C:mitochondrion"/>
    <property type="evidence" value="ECO:0007669"/>
    <property type="project" value="TreeGrafter"/>
</dbReference>
<evidence type="ECO:0000313" key="2">
    <source>
        <dbReference type="EMBL" id="KAF9462125.1"/>
    </source>
</evidence>
<dbReference type="Pfam" id="PF01535">
    <property type="entry name" value="PPR"/>
    <property type="match status" value="1"/>
</dbReference>
<feature type="repeat" description="PPR" evidence="1">
    <location>
        <begin position="219"/>
        <end position="253"/>
    </location>
</feature>
<feature type="repeat" description="PPR" evidence="1">
    <location>
        <begin position="364"/>
        <end position="398"/>
    </location>
</feature>
<dbReference type="InterPro" id="IPR002885">
    <property type="entry name" value="PPR_rpt"/>
</dbReference>
<gene>
    <name evidence="2" type="ORF">BDZ94DRAFT_1166391</name>
</gene>
<keyword evidence="3" id="KW-1185">Reference proteome</keyword>
<proteinExistence type="predicted"/>
<evidence type="ECO:0008006" key="4">
    <source>
        <dbReference type="Google" id="ProtNLM"/>
    </source>
</evidence>
<feature type="repeat" description="PPR" evidence="1">
    <location>
        <begin position="184"/>
        <end position="218"/>
    </location>
</feature>
<dbReference type="EMBL" id="MU150275">
    <property type="protein sequence ID" value="KAF9462125.1"/>
    <property type="molecule type" value="Genomic_DNA"/>
</dbReference>
<dbReference type="GO" id="GO:0006396">
    <property type="term" value="P:RNA processing"/>
    <property type="evidence" value="ECO:0007669"/>
    <property type="project" value="TreeGrafter"/>
</dbReference>
<dbReference type="PANTHER" id="PTHR47934">
    <property type="entry name" value="PENTATRICOPEPTIDE REPEAT-CONTAINING PROTEIN PET309, MITOCHONDRIAL"/>
    <property type="match status" value="1"/>
</dbReference>
<dbReference type="InterPro" id="IPR011990">
    <property type="entry name" value="TPR-like_helical_dom_sf"/>
</dbReference>
<dbReference type="InterPro" id="IPR051114">
    <property type="entry name" value="Mito_RNA_Proc_CCM1"/>
</dbReference>